<evidence type="ECO:0000256" key="3">
    <source>
        <dbReference type="ARBA" id="ARBA00023125"/>
    </source>
</evidence>
<gene>
    <name evidence="5" type="ORF">WMO44_05615</name>
</gene>
<keyword evidence="6" id="KW-1185">Reference proteome</keyword>
<dbReference type="Gene3D" id="3.90.220.20">
    <property type="entry name" value="DNA methylase specificity domains"/>
    <property type="match status" value="1"/>
</dbReference>
<dbReference type="InterPro" id="IPR000055">
    <property type="entry name" value="Restrct_endonuc_typeI_TRD"/>
</dbReference>
<dbReference type="EMBL" id="JBBMEO010000005">
    <property type="protein sequence ID" value="MEQ2361628.1"/>
    <property type="molecule type" value="Genomic_DNA"/>
</dbReference>
<dbReference type="SUPFAM" id="SSF116734">
    <property type="entry name" value="DNA methylase specificity domain"/>
    <property type="match status" value="1"/>
</dbReference>
<reference evidence="5 6" key="1">
    <citation type="submission" date="2024-03" db="EMBL/GenBank/DDBJ databases">
        <title>Human intestinal bacterial collection.</title>
        <authorList>
            <person name="Pauvert C."/>
            <person name="Hitch T.C.A."/>
            <person name="Clavel T."/>
        </authorList>
    </citation>
    <scope>NUCLEOTIDE SEQUENCE [LARGE SCALE GENOMIC DNA]</scope>
    <source>
        <strain evidence="5 6">CLA-AA-H175</strain>
    </source>
</reference>
<evidence type="ECO:0000313" key="6">
    <source>
        <dbReference type="Proteomes" id="UP001457197"/>
    </source>
</evidence>
<dbReference type="RefSeq" id="WP_349152012.1">
    <property type="nucleotide sequence ID" value="NZ_JBBMEO010000005.1"/>
</dbReference>
<organism evidence="5 6">
    <name type="scientific">Faecalibacterium tardum</name>
    <dbReference type="NCBI Taxonomy" id="3133156"/>
    <lineage>
        <taxon>Bacteria</taxon>
        <taxon>Bacillati</taxon>
        <taxon>Bacillota</taxon>
        <taxon>Clostridia</taxon>
        <taxon>Eubacteriales</taxon>
        <taxon>Oscillospiraceae</taxon>
        <taxon>Faecalibacterium</taxon>
    </lineage>
</organism>
<comment type="similarity">
    <text evidence="1">Belongs to the type-I restriction system S methylase family.</text>
</comment>
<name>A0ABV1ATW1_9FIRM</name>
<accession>A0ABV1ATW1</accession>
<evidence type="ECO:0000313" key="5">
    <source>
        <dbReference type="EMBL" id="MEQ2361628.1"/>
    </source>
</evidence>
<evidence type="ECO:0000259" key="4">
    <source>
        <dbReference type="Pfam" id="PF01420"/>
    </source>
</evidence>
<keyword evidence="5" id="KW-0540">Nuclease</keyword>
<dbReference type="GO" id="GO:0004519">
    <property type="term" value="F:endonuclease activity"/>
    <property type="evidence" value="ECO:0007669"/>
    <property type="project" value="UniProtKB-KW"/>
</dbReference>
<keyword evidence="2" id="KW-0680">Restriction system</keyword>
<sequence length="170" mass="19535">MNEKEWKSFLISDIFDIFPGKRLVAADTTAGNRPFIGALDNNNGVARFVSDTNESLDKNVLGVNYNGNGMVIGFYHPYECIFSDDVKRFHLKHHEDNEFVLLFMKVAILQQKNKFGYLYKFNSERMANTGVMLPVDESGNPDYAFMEQYVKRVKETIKLQYLQGKMAVIV</sequence>
<keyword evidence="5" id="KW-0378">Hydrolase</keyword>
<keyword evidence="5" id="KW-0255">Endonuclease</keyword>
<protein>
    <submittedName>
        <fullName evidence="5">Restriction endonuclease subunit S</fullName>
        <ecNumber evidence="5">3.1.21.-</ecNumber>
    </submittedName>
</protein>
<proteinExistence type="inferred from homology"/>
<dbReference type="Pfam" id="PF01420">
    <property type="entry name" value="Methylase_S"/>
    <property type="match status" value="1"/>
</dbReference>
<feature type="domain" description="Type I restriction modification DNA specificity" evidence="4">
    <location>
        <begin position="4"/>
        <end position="158"/>
    </location>
</feature>
<dbReference type="EC" id="3.1.21.-" evidence="5"/>
<dbReference type="GO" id="GO:0016787">
    <property type="term" value="F:hydrolase activity"/>
    <property type="evidence" value="ECO:0007669"/>
    <property type="project" value="UniProtKB-KW"/>
</dbReference>
<dbReference type="Proteomes" id="UP001457197">
    <property type="component" value="Unassembled WGS sequence"/>
</dbReference>
<keyword evidence="3" id="KW-0238">DNA-binding</keyword>
<evidence type="ECO:0000256" key="2">
    <source>
        <dbReference type="ARBA" id="ARBA00022747"/>
    </source>
</evidence>
<dbReference type="InterPro" id="IPR044946">
    <property type="entry name" value="Restrct_endonuc_typeI_TRD_sf"/>
</dbReference>
<comment type="caution">
    <text evidence="5">The sequence shown here is derived from an EMBL/GenBank/DDBJ whole genome shotgun (WGS) entry which is preliminary data.</text>
</comment>
<evidence type="ECO:0000256" key="1">
    <source>
        <dbReference type="ARBA" id="ARBA00010923"/>
    </source>
</evidence>